<dbReference type="AlphaFoldDB" id="A0A238JPR2"/>
<gene>
    <name evidence="1" type="ORF">OCA8868_00659</name>
</gene>
<protein>
    <submittedName>
        <fullName evidence="1">Uncharacterized protein</fullName>
    </submittedName>
</protein>
<keyword evidence="2" id="KW-1185">Reference proteome</keyword>
<name>A0A238JPR2_9RHOB</name>
<proteinExistence type="predicted"/>
<sequence>MSKQNGGTTTDQKPAAERIEEAKRLYETIGETLSTVLELVKAGDFKDIDLMPKQMTRLTDAIAEVRKREAEFNDRHGTGLNEGEVDFDDLRREIGCRLGRIRRCCRS</sequence>
<dbReference type="Proteomes" id="UP000203464">
    <property type="component" value="Unassembled WGS sequence"/>
</dbReference>
<dbReference type="EMBL" id="FXYD01000001">
    <property type="protein sequence ID" value="SMX32184.1"/>
    <property type="molecule type" value="Genomic_DNA"/>
</dbReference>
<organism evidence="1 2">
    <name type="scientific">Octadecabacter ascidiaceicola</name>
    <dbReference type="NCBI Taxonomy" id="1655543"/>
    <lineage>
        <taxon>Bacteria</taxon>
        <taxon>Pseudomonadati</taxon>
        <taxon>Pseudomonadota</taxon>
        <taxon>Alphaproteobacteria</taxon>
        <taxon>Rhodobacterales</taxon>
        <taxon>Roseobacteraceae</taxon>
        <taxon>Octadecabacter</taxon>
    </lineage>
</organism>
<reference evidence="2" key="1">
    <citation type="submission" date="2017-05" db="EMBL/GenBank/DDBJ databases">
        <authorList>
            <person name="Rodrigo-Torres L."/>
            <person name="Arahal R. D."/>
            <person name="Lucena T."/>
        </authorList>
    </citation>
    <scope>NUCLEOTIDE SEQUENCE [LARGE SCALE GENOMIC DNA]</scope>
    <source>
        <strain evidence="2">CECT 8868</strain>
    </source>
</reference>
<evidence type="ECO:0000313" key="1">
    <source>
        <dbReference type="EMBL" id="SMX32184.1"/>
    </source>
</evidence>
<accession>A0A238JPR2</accession>
<dbReference type="RefSeq" id="WP_179214759.1">
    <property type="nucleotide sequence ID" value="NZ_FXYD01000001.1"/>
</dbReference>
<evidence type="ECO:0000313" key="2">
    <source>
        <dbReference type="Proteomes" id="UP000203464"/>
    </source>
</evidence>